<dbReference type="GO" id="GO:0004534">
    <property type="term" value="F:5'-3' RNA exonuclease activity"/>
    <property type="evidence" value="ECO:0007669"/>
    <property type="project" value="TreeGrafter"/>
</dbReference>
<proteinExistence type="predicted"/>
<dbReference type="GO" id="GO:0035312">
    <property type="term" value="F:5'-3' DNA exonuclease activity"/>
    <property type="evidence" value="ECO:0007669"/>
    <property type="project" value="TreeGrafter"/>
</dbReference>
<evidence type="ECO:0000313" key="2">
    <source>
        <dbReference type="EMBL" id="KAB3531024.1"/>
    </source>
</evidence>
<dbReference type="PANTHER" id="PTHR42924">
    <property type="entry name" value="EXONUCLEASE"/>
    <property type="match status" value="1"/>
</dbReference>
<feature type="domain" description="Polymerase/histidinol phosphatase N-terminal" evidence="1">
    <location>
        <begin position="4"/>
        <end position="70"/>
    </location>
</feature>
<dbReference type="InterPro" id="IPR004013">
    <property type="entry name" value="PHP_dom"/>
</dbReference>
<dbReference type="Pfam" id="PF02811">
    <property type="entry name" value="PHP"/>
    <property type="match status" value="1"/>
</dbReference>
<dbReference type="Gene3D" id="3.20.20.140">
    <property type="entry name" value="Metal-dependent hydrolases"/>
    <property type="match status" value="1"/>
</dbReference>
<dbReference type="PANTHER" id="PTHR42924:SF3">
    <property type="entry name" value="POLYMERASE_HISTIDINOL PHOSPHATASE N-TERMINAL DOMAIN-CONTAINING PROTEIN"/>
    <property type="match status" value="1"/>
</dbReference>
<keyword evidence="3" id="KW-1185">Reference proteome</keyword>
<dbReference type="EMBL" id="WBZC01000061">
    <property type="protein sequence ID" value="KAB3531024.1"/>
    <property type="molecule type" value="Genomic_DNA"/>
</dbReference>
<dbReference type="InterPro" id="IPR016195">
    <property type="entry name" value="Pol/histidinol_Pase-like"/>
</dbReference>
<comment type="caution">
    <text evidence="2">The sequence shown here is derived from an EMBL/GenBank/DDBJ whole genome shotgun (WGS) entry which is preliminary data.</text>
</comment>
<protein>
    <submittedName>
        <fullName evidence="2">PHP domain-containing protein</fullName>
    </submittedName>
</protein>
<dbReference type="Proteomes" id="UP000432715">
    <property type="component" value="Unassembled WGS sequence"/>
</dbReference>
<gene>
    <name evidence="2" type="ORF">F8154_13175</name>
</gene>
<dbReference type="InterPro" id="IPR052018">
    <property type="entry name" value="PHP_domain"/>
</dbReference>
<dbReference type="RefSeq" id="WP_151862085.1">
    <property type="nucleotide sequence ID" value="NZ_WBZC01000061.1"/>
</dbReference>
<dbReference type="AlphaFoldDB" id="A0A6I0EX18"/>
<name>A0A6I0EX18_9FIRM</name>
<organism evidence="2 3">
    <name type="scientific">Alkaliphilus pronyensis</name>
    <dbReference type="NCBI Taxonomy" id="1482732"/>
    <lineage>
        <taxon>Bacteria</taxon>
        <taxon>Bacillati</taxon>
        <taxon>Bacillota</taxon>
        <taxon>Clostridia</taxon>
        <taxon>Peptostreptococcales</taxon>
        <taxon>Natronincolaceae</taxon>
        <taxon>Alkaliphilus</taxon>
    </lineage>
</organism>
<accession>A0A6I0EX18</accession>
<reference evidence="2 3" key="1">
    <citation type="submission" date="2019-10" db="EMBL/GenBank/DDBJ databases">
        <title>Alkaliphilus serpentinus sp. nov. and Alkaliphilus pronyensis sp. nov., two novel anaerobic alkaliphilic species isolated from the serpentinized-hosted hydrothermal field of the Prony Bay (New Caledonia).</title>
        <authorList>
            <person name="Postec A."/>
        </authorList>
    </citation>
    <scope>NUCLEOTIDE SEQUENCE [LARGE SCALE GENOMIC DNA]</scope>
    <source>
        <strain evidence="2 3">LacV</strain>
    </source>
</reference>
<evidence type="ECO:0000313" key="3">
    <source>
        <dbReference type="Proteomes" id="UP000432715"/>
    </source>
</evidence>
<sequence>MRYIDMHVHTTASDGVLTPKEAIDLAIKRNIDGIAITDHDTVKGIEEGIIYAKGKESFILIPGIELSTEYSNEEIHILGYKIDYKSEELLDKLNILKKSRVKRAEGIVERLKDLGYSISYEEVVQISGDGVVGRPHIAMALVNKKAVQDIPEAFRKLLNKGCPAYIPRFKLSPSEAIDLIKRINGIPVLAHPGLISKPSFIQDLIKLGIEGIEVYHPDHSHSQETVYLKIANAYNLMVTGGTDFHYPHDDEDKGSIGSIKVPVSNIINTQNK</sequence>
<dbReference type="SUPFAM" id="SSF89550">
    <property type="entry name" value="PHP domain-like"/>
    <property type="match status" value="1"/>
</dbReference>
<dbReference type="CDD" id="cd07438">
    <property type="entry name" value="PHP_HisPPase_AMP"/>
    <property type="match status" value="1"/>
</dbReference>
<dbReference type="OrthoDB" id="9791620at2"/>
<dbReference type="SMART" id="SM00481">
    <property type="entry name" value="POLIIIAc"/>
    <property type="match status" value="1"/>
</dbReference>
<dbReference type="InterPro" id="IPR003141">
    <property type="entry name" value="Pol/His_phosphatase_N"/>
</dbReference>
<dbReference type="Gene3D" id="1.10.150.650">
    <property type="match status" value="1"/>
</dbReference>
<evidence type="ECO:0000259" key="1">
    <source>
        <dbReference type="SMART" id="SM00481"/>
    </source>
</evidence>